<evidence type="ECO:0000256" key="1">
    <source>
        <dbReference type="SAM" id="MobiDB-lite"/>
    </source>
</evidence>
<evidence type="ECO:0000313" key="2">
    <source>
        <dbReference type="EMBL" id="KAG8173427.1"/>
    </source>
</evidence>
<dbReference type="AlphaFoldDB" id="A0AAV6TN57"/>
<sequence length="86" mass="9295">LSVQKEAAIWEQRLDDANEKGREEGIQIGHEKGRAEGRQEGREEGEKQAKIAVAKNLLKAGVSTDIIVQTTGLTANEVKGLLSLDA</sequence>
<feature type="non-terminal residue" evidence="2">
    <location>
        <position position="1"/>
    </location>
</feature>
<gene>
    <name evidence="2" type="ORF">JTE90_010362</name>
</gene>
<evidence type="ECO:0008006" key="4">
    <source>
        <dbReference type="Google" id="ProtNLM"/>
    </source>
</evidence>
<reference evidence="2 3" key="1">
    <citation type="journal article" date="2022" name="Nat. Ecol. Evol.">
        <title>A masculinizing supergene underlies an exaggerated male reproductive morph in a spider.</title>
        <authorList>
            <person name="Hendrickx F."/>
            <person name="De Corte Z."/>
            <person name="Sonet G."/>
            <person name="Van Belleghem S.M."/>
            <person name="Kostlbacher S."/>
            <person name="Vangestel C."/>
        </authorList>
    </citation>
    <scope>NUCLEOTIDE SEQUENCE [LARGE SCALE GENOMIC DNA]</scope>
    <source>
        <strain evidence="2">W744_W776</strain>
    </source>
</reference>
<comment type="caution">
    <text evidence="2">The sequence shown here is derived from an EMBL/GenBank/DDBJ whole genome shotgun (WGS) entry which is preliminary data.</text>
</comment>
<dbReference type="Proteomes" id="UP000827092">
    <property type="component" value="Unassembled WGS sequence"/>
</dbReference>
<feature type="region of interest" description="Disordered" evidence="1">
    <location>
        <begin position="14"/>
        <end position="46"/>
    </location>
</feature>
<proteinExistence type="predicted"/>
<evidence type="ECO:0000313" key="3">
    <source>
        <dbReference type="Proteomes" id="UP000827092"/>
    </source>
</evidence>
<dbReference type="EMBL" id="JAFNEN010001779">
    <property type="protein sequence ID" value="KAG8173427.1"/>
    <property type="molecule type" value="Genomic_DNA"/>
</dbReference>
<accession>A0AAV6TN57</accession>
<organism evidence="2 3">
    <name type="scientific">Oedothorax gibbosus</name>
    <dbReference type="NCBI Taxonomy" id="931172"/>
    <lineage>
        <taxon>Eukaryota</taxon>
        <taxon>Metazoa</taxon>
        <taxon>Ecdysozoa</taxon>
        <taxon>Arthropoda</taxon>
        <taxon>Chelicerata</taxon>
        <taxon>Arachnida</taxon>
        <taxon>Araneae</taxon>
        <taxon>Araneomorphae</taxon>
        <taxon>Entelegynae</taxon>
        <taxon>Araneoidea</taxon>
        <taxon>Linyphiidae</taxon>
        <taxon>Erigoninae</taxon>
        <taxon>Oedothorax</taxon>
    </lineage>
</organism>
<name>A0AAV6TN57_9ARAC</name>
<keyword evidence="3" id="KW-1185">Reference proteome</keyword>
<protein>
    <recommendedName>
        <fullName evidence="4">Transposase</fullName>
    </recommendedName>
</protein>